<proteinExistence type="predicted"/>
<feature type="compositionally biased region" description="Basic and acidic residues" evidence="1">
    <location>
        <begin position="254"/>
        <end position="266"/>
    </location>
</feature>
<evidence type="ECO:0000256" key="1">
    <source>
        <dbReference type="SAM" id="MobiDB-lite"/>
    </source>
</evidence>
<evidence type="ECO:0000313" key="3">
    <source>
        <dbReference type="Proteomes" id="UP001151760"/>
    </source>
</evidence>
<organism evidence="2 3">
    <name type="scientific">Tanacetum coccineum</name>
    <dbReference type="NCBI Taxonomy" id="301880"/>
    <lineage>
        <taxon>Eukaryota</taxon>
        <taxon>Viridiplantae</taxon>
        <taxon>Streptophyta</taxon>
        <taxon>Embryophyta</taxon>
        <taxon>Tracheophyta</taxon>
        <taxon>Spermatophyta</taxon>
        <taxon>Magnoliopsida</taxon>
        <taxon>eudicotyledons</taxon>
        <taxon>Gunneridae</taxon>
        <taxon>Pentapetalae</taxon>
        <taxon>asterids</taxon>
        <taxon>campanulids</taxon>
        <taxon>Asterales</taxon>
        <taxon>Asteraceae</taxon>
        <taxon>Asteroideae</taxon>
        <taxon>Anthemideae</taxon>
        <taxon>Anthemidinae</taxon>
        <taxon>Tanacetum</taxon>
    </lineage>
</organism>
<evidence type="ECO:0000313" key="2">
    <source>
        <dbReference type="EMBL" id="GJU02366.1"/>
    </source>
</evidence>
<dbReference type="Proteomes" id="UP001151760">
    <property type="component" value="Unassembled WGS sequence"/>
</dbReference>
<sequence length="266" mass="29905">MTPHQQGLTPNTCYVLITVHDSPTTDNSALIRSRLTLYAKLVIGESSRKRMNFQTLTTSMRNGVDVVIPLESIQAISYFSSSLALRMDWRQCWRMIKFHGVPMTAFSKDGLSIITTKLVNEELKEPIMVAMPKLVGEGSICALYVLSMSGNLSCVRIVRYSSWSKAKVPRQEATNSNPFDALNSIENDDNLGTNGGNSSSAGKRVASSDISINPIVERIDKLREWQGKHCFKLPATQPRIPRKDKKDKKKQKQSKTDKKREKSRQE</sequence>
<feature type="compositionally biased region" description="Basic residues" evidence="1">
    <location>
        <begin position="240"/>
        <end position="253"/>
    </location>
</feature>
<dbReference type="EMBL" id="BQNB010021053">
    <property type="protein sequence ID" value="GJU02366.1"/>
    <property type="molecule type" value="Genomic_DNA"/>
</dbReference>
<comment type="caution">
    <text evidence="2">The sequence shown here is derived from an EMBL/GenBank/DDBJ whole genome shotgun (WGS) entry which is preliminary data.</text>
</comment>
<keyword evidence="3" id="KW-1185">Reference proteome</keyword>
<accession>A0ABQ5IQ27</accession>
<feature type="compositionally biased region" description="Polar residues" evidence="1">
    <location>
        <begin position="190"/>
        <end position="201"/>
    </location>
</feature>
<reference evidence="2" key="2">
    <citation type="submission" date="2022-01" db="EMBL/GenBank/DDBJ databases">
        <authorList>
            <person name="Yamashiro T."/>
            <person name="Shiraishi A."/>
            <person name="Satake H."/>
            <person name="Nakayama K."/>
        </authorList>
    </citation>
    <scope>NUCLEOTIDE SEQUENCE</scope>
</reference>
<protein>
    <submittedName>
        <fullName evidence="2">Uncharacterized protein</fullName>
    </submittedName>
</protein>
<gene>
    <name evidence="2" type="ORF">Tco_1112704</name>
</gene>
<feature type="region of interest" description="Disordered" evidence="1">
    <location>
        <begin position="230"/>
        <end position="266"/>
    </location>
</feature>
<reference evidence="2" key="1">
    <citation type="journal article" date="2022" name="Int. J. Mol. Sci.">
        <title>Draft Genome of Tanacetum Coccineum: Genomic Comparison of Closely Related Tanacetum-Family Plants.</title>
        <authorList>
            <person name="Yamashiro T."/>
            <person name="Shiraishi A."/>
            <person name="Nakayama K."/>
            <person name="Satake H."/>
        </authorList>
    </citation>
    <scope>NUCLEOTIDE SEQUENCE</scope>
</reference>
<feature type="region of interest" description="Disordered" evidence="1">
    <location>
        <begin position="169"/>
        <end position="206"/>
    </location>
</feature>
<name>A0ABQ5IQ27_9ASTR</name>